<keyword evidence="2" id="KW-0418">Kinase</keyword>
<dbReference type="Gene3D" id="3.40.50.300">
    <property type="entry name" value="P-loop containing nucleotide triphosphate hydrolases"/>
    <property type="match status" value="1"/>
</dbReference>
<dbReference type="RefSeq" id="WP_094278578.1">
    <property type="nucleotide sequence ID" value="NZ_NQJF01000008.1"/>
</dbReference>
<protein>
    <submittedName>
        <fullName evidence="2">PrkA family serine protein kinase</fullName>
    </submittedName>
    <submittedName>
        <fullName evidence="3">Serine protein kinase PrkA</fullName>
    </submittedName>
</protein>
<dbReference type="PANTHER" id="PTHR30267">
    <property type="entry name" value="PROTEIN KINASE PRKA"/>
    <property type="match status" value="1"/>
</dbReference>
<dbReference type="EMBL" id="SODO01000007">
    <property type="protein sequence ID" value="TDW58806.1"/>
    <property type="molecule type" value="Genomic_DNA"/>
</dbReference>
<evidence type="ECO:0000259" key="1">
    <source>
        <dbReference type="SMART" id="SM00763"/>
    </source>
</evidence>
<dbReference type="Pfam" id="PF06798">
    <property type="entry name" value="PrkA"/>
    <property type="match status" value="1"/>
</dbReference>
<dbReference type="GO" id="GO:0004672">
    <property type="term" value="F:protein kinase activity"/>
    <property type="evidence" value="ECO:0007669"/>
    <property type="project" value="InterPro"/>
</dbReference>
<dbReference type="InterPro" id="IPR010650">
    <property type="entry name" value="PrkA_C"/>
</dbReference>
<dbReference type="InterPro" id="IPR013153">
    <property type="entry name" value="Prk_AAA"/>
</dbReference>
<dbReference type="SUPFAM" id="SSF52540">
    <property type="entry name" value="P-loop containing nucleoside triphosphate hydrolases"/>
    <property type="match status" value="1"/>
</dbReference>
<dbReference type="EMBL" id="NQJF01000008">
    <property type="protein sequence ID" value="OYD24020.1"/>
    <property type="molecule type" value="Genomic_DNA"/>
</dbReference>
<feature type="domain" description="PrkA AAA" evidence="1">
    <location>
        <begin position="19"/>
        <end position="376"/>
    </location>
</feature>
<dbReference type="PIRSF" id="PIRSF000549">
    <property type="entry name" value="Ser_prot_kin"/>
    <property type="match status" value="1"/>
</dbReference>
<reference evidence="2 4" key="1">
    <citation type="submission" date="2017-08" db="EMBL/GenBank/DDBJ databases">
        <title>Draft Genome Sequence of the Marine Bacterium Oceanimonas baumannii ATCC 700832.</title>
        <authorList>
            <person name="Mcclelland W.D."/>
            <person name="Brennan M.A."/>
            <person name="Trachtenberg A.M."/>
            <person name="Maclea K.S."/>
        </authorList>
    </citation>
    <scope>NUCLEOTIDE SEQUENCE [LARGE SCALE GENOMIC DNA]</scope>
    <source>
        <strain evidence="2 4">ATCC 700832</strain>
    </source>
</reference>
<evidence type="ECO:0000313" key="5">
    <source>
        <dbReference type="Proteomes" id="UP000295058"/>
    </source>
</evidence>
<name>A0A235CHL0_9GAMM</name>
<dbReference type="Pfam" id="PF08298">
    <property type="entry name" value="AAA_PrkA"/>
    <property type="match status" value="1"/>
</dbReference>
<gene>
    <name evidence="2" type="ORF">B6S09_10425</name>
    <name evidence="3" type="ORF">LY04_02158</name>
</gene>
<dbReference type="Proteomes" id="UP000295058">
    <property type="component" value="Unassembled WGS sequence"/>
</dbReference>
<dbReference type="SMART" id="SM00763">
    <property type="entry name" value="AAA_PrkA"/>
    <property type="match status" value="1"/>
</dbReference>
<dbReference type="InterPro" id="IPR057741">
    <property type="entry name" value="YeaG"/>
</dbReference>
<dbReference type="OrthoDB" id="9761914at2"/>
<accession>A0A235CHL0</accession>
<proteinExistence type="predicted"/>
<dbReference type="InterPro" id="IPR016230">
    <property type="entry name" value="PrkA/YeaG"/>
</dbReference>
<evidence type="ECO:0000313" key="2">
    <source>
        <dbReference type="EMBL" id="OYD24020.1"/>
    </source>
</evidence>
<dbReference type="InterPro" id="IPR027417">
    <property type="entry name" value="P-loop_NTPase"/>
</dbReference>
<reference evidence="3 5" key="2">
    <citation type="submission" date="2019-03" db="EMBL/GenBank/DDBJ databases">
        <title>Genomic Encyclopedia of Archaeal and Bacterial Type Strains, Phase II (KMG-II): from individual species to whole genera.</title>
        <authorList>
            <person name="Goeker M."/>
        </authorList>
    </citation>
    <scope>NUCLEOTIDE SEQUENCE [LARGE SCALE GENOMIC DNA]</scope>
    <source>
        <strain evidence="3 5">DSM 15594</strain>
    </source>
</reference>
<dbReference type="AlphaFoldDB" id="A0A235CHL0"/>
<dbReference type="NCBIfam" id="NF011999">
    <property type="entry name" value="PRK15455.1"/>
    <property type="match status" value="1"/>
</dbReference>
<dbReference type="PANTHER" id="PTHR30267:SF2">
    <property type="entry name" value="PROTEIN PRKA"/>
    <property type="match status" value="1"/>
</dbReference>
<evidence type="ECO:0000313" key="4">
    <source>
        <dbReference type="Proteomes" id="UP000243640"/>
    </source>
</evidence>
<keyword evidence="2" id="KW-0808">Transferase</keyword>
<sequence>MGIFEHYQSRYEKAKEEEYGLQEFLDLCREDKSCYASASERLLMAIGEPEMIDTAQVPRYSRLFSNRVIARYPAFADFYGMEESIEQIVSYLKHAAQGLEEKKQILYLLGPVGGGKSSLAECLKALMQKVPIYRIKGSPVNDHPFCLFDMTEDGPILEQEYGIPRRYLRPIMSPWAVKRLHEYGGDITRFRVEKVYPSVLDQIAVAKTEPGDDNNQDISSLVGKVDIRKLEHYAQDDADAYSYSGALCKANQGMMEFVEMFKAPIKVLHPLLTATQEGNYNGTEGLSALPFDGIILAHSNESEWQHFKHNKNNEAFLDRVYIVKVPYCLRVTEEVEIYQKLLTNSELSTAKCAPGTLETLAQFTVLSRLKEPDNSSIYSKMRVYDGETLKDTDPKAKSYQEYRDYAGVDEGMNGLSTRFAFKILSRVFNFDHAEVAANPVHLFYVLEQQIEREQFPQDVHDRYLEFIKGYLIPKYVEFIGKEIQTAYLESYSEYGQNIFDRYVTYADFWIQDQEYRDPDTGQLFDRAALNAELEKIEKPAGISNPKDFRNEIVNFVLRARANNAGKNPNWTSYEKLRTVIEKKMFSNTEELLPVISFNAKTSADEQKKHDDFVDRMMEKGYTRKQVRLLSEWYLRVRKSS</sequence>
<dbReference type="Proteomes" id="UP000243640">
    <property type="component" value="Unassembled WGS sequence"/>
</dbReference>
<evidence type="ECO:0000313" key="3">
    <source>
        <dbReference type="EMBL" id="TDW58806.1"/>
    </source>
</evidence>
<organism evidence="2 4">
    <name type="scientific">Oceanimonas baumannii</name>
    <dbReference type="NCBI Taxonomy" id="129578"/>
    <lineage>
        <taxon>Bacteria</taxon>
        <taxon>Pseudomonadati</taxon>
        <taxon>Pseudomonadota</taxon>
        <taxon>Gammaproteobacteria</taxon>
        <taxon>Aeromonadales</taxon>
        <taxon>Aeromonadaceae</taxon>
        <taxon>Oceanimonas</taxon>
    </lineage>
</organism>
<comment type="caution">
    <text evidence="2">The sequence shown here is derived from an EMBL/GenBank/DDBJ whole genome shotgun (WGS) entry which is preliminary data.</text>
</comment>
<keyword evidence="5" id="KW-1185">Reference proteome</keyword>